<organism evidence="1 2">
    <name type="scientific">Gossypium lobatum</name>
    <dbReference type="NCBI Taxonomy" id="34289"/>
    <lineage>
        <taxon>Eukaryota</taxon>
        <taxon>Viridiplantae</taxon>
        <taxon>Streptophyta</taxon>
        <taxon>Embryophyta</taxon>
        <taxon>Tracheophyta</taxon>
        <taxon>Spermatophyta</taxon>
        <taxon>Magnoliopsida</taxon>
        <taxon>eudicotyledons</taxon>
        <taxon>Gunneridae</taxon>
        <taxon>Pentapetalae</taxon>
        <taxon>rosids</taxon>
        <taxon>malvids</taxon>
        <taxon>Malvales</taxon>
        <taxon>Malvaceae</taxon>
        <taxon>Malvoideae</taxon>
        <taxon>Gossypium</taxon>
    </lineage>
</organism>
<proteinExistence type="predicted"/>
<dbReference type="EMBL" id="JABEZX010000004">
    <property type="protein sequence ID" value="MBA0553715.1"/>
    <property type="molecule type" value="Genomic_DNA"/>
</dbReference>
<evidence type="ECO:0000313" key="1">
    <source>
        <dbReference type="EMBL" id="MBA0553715.1"/>
    </source>
</evidence>
<sequence length="37" mass="4328">MVGFDFKDLLLTQPNILDPAHSNTCLRRIRLKLKFRG</sequence>
<comment type="caution">
    <text evidence="1">The sequence shown here is derived from an EMBL/GenBank/DDBJ whole genome shotgun (WGS) entry which is preliminary data.</text>
</comment>
<evidence type="ECO:0000313" key="2">
    <source>
        <dbReference type="Proteomes" id="UP000593572"/>
    </source>
</evidence>
<protein>
    <submittedName>
        <fullName evidence="1">Uncharacterized protein</fullName>
    </submittedName>
</protein>
<keyword evidence="2" id="KW-1185">Reference proteome</keyword>
<name>A0A7J8LMQ4_9ROSI</name>
<dbReference type="Proteomes" id="UP000593572">
    <property type="component" value="Unassembled WGS sequence"/>
</dbReference>
<reference evidence="1 2" key="1">
    <citation type="journal article" date="2019" name="Genome Biol. Evol.">
        <title>Insights into the evolution of the New World diploid cottons (Gossypium, subgenus Houzingenia) based on genome sequencing.</title>
        <authorList>
            <person name="Grover C.E."/>
            <person name="Arick M.A. 2nd"/>
            <person name="Thrash A."/>
            <person name="Conover J.L."/>
            <person name="Sanders W.S."/>
            <person name="Peterson D.G."/>
            <person name="Frelichowski J.E."/>
            <person name="Scheffler J.A."/>
            <person name="Scheffler B.E."/>
            <person name="Wendel J.F."/>
        </authorList>
    </citation>
    <scope>NUCLEOTIDE SEQUENCE [LARGE SCALE GENOMIC DNA]</scope>
    <source>
        <strain evidence="1">157</strain>
        <tissue evidence="1">Leaf</tissue>
    </source>
</reference>
<dbReference type="AlphaFoldDB" id="A0A7J8LMQ4"/>
<accession>A0A7J8LMQ4</accession>
<gene>
    <name evidence="1" type="ORF">Golob_012866</name>
</gene>